<protein>
    <submittedName>
        <fullName evidence="8">MFS transporter</fullName>
    </submittedName>
</protein>
<dbReference type="InterPro" id="IPR020846">
    <property type="entry name" value="MFS_dom"/>
</dbReference>
<organism evidence="8 9">
    <name type="scientific">Cohnella faecalis</name>
    <dbReference type="NCBI Taxonomy" id="2315694"/>
    <lineage>
        <taxon>Bacteria</taxon>
        <taxon>Bacillati</taxon>
        <taxon>Bacillota</taxon>
        <taxon>Bacilli</taxon>
        <taxon>Bacillales</taxon>
        <taxon>Paenibacillaceae</taxon>
        <taxon>Cohnella</taxon>
    </lineage>
</organism>
<accession>A0A398CMH5</accession>
<evidence type="ECO:0000313" key="8">
    <source>
        <dbReference type="EMBL" id="RIE03482.1"/>
    </source>
</evidence>
<feature type="transmembrane region" description="Helical" evidence="6">
    <location>
        <begin position="301"/>
        <end position="320"/>
    </location>
</feature>
<feature type="transmembrane region" description="Helical" evidence="6">
    <location>
        <begin position="326"/>
        <end position="347"/>
    </location>
</feature>
<keyword evidence="3 6" id="KW-0812">Transmembrane</keyword>
<feature type="transmembrane region" description="Helical" evidence="6">
    <location>
        <begin position="83"/>
        <end position="103"/>
    </location>
</feature>
<keyword evidence="9" id="KW-1185">Reference proteome</keyword>
<evidence type="ECO:0000259" key="7">
    <source>
        <dbReference type="PROSITE" id="PS50850"/>
    </source>
</evidence>
<keyword evidence="5 6" id="KW-0472">Membrane</keyword>
<dbReference type="InterPro" id="IPR011701">
    <property type="entry name" value="MFS"/>
</dbReference>
<dbReference type="Gene3D" id="1.20.1250.20">
    <property type="entry name" value="MFS general substrate transporter like domains"/>
    <property type="match status" value="2"/>
</dbReference>
<evidence type="ECO:0000313" key="9">
    <source>
        <dbReference type="Proteomes" id="UP000266340"/>
    </source>
</evidence>
<reference evidence="8 9" key="1">
    <citation type="submission" date="2018-09" db="EMBL/GenBank/DDBJ databases">
        <title>Cohnella cavernae sp. nov., isolated from a karst cave.</title>
        <authorList>
            <person name="Zhu H."/>
        </authorList>
    </citation>
    <scope>NUCLEOTIDE SEQUENCE [LARGE SCALE GENOMIC DNA]</scope>
    <source>
        <strain evidence="8 9">K2E09-144</strain>
    </source>
</reference>
<sequence>MNTAEIRKQRFYYGWVVVLLTFVTLLVSAGVRSLPSVLILPFQEEYGWSRSGISSVISVGIFLYGLVGPFSAAMLLRFGIRKVVLTALLVLAVSMSVTPLMTSLWQFELLWGVVSGLATGMMANVLGVTVSQTWFVKRRGLVVGLLTASAATGQLLFLPLFAKLTSEFGWRYAVYTAVAVIILAFVAVAVWMRNHPYDVGAAPYGSEEVVKPTVFSGNLFLAPLQTLRFAMKNSTFWLLAGTFFFCGFSTNGLIGTHLIAACGDHGMLEVAAAGLLAMMGLFDLIGTTISGWLSDRFDSRWLLFWYYGLRGLSLLFLPYALGATPFMLVLFSVFYGLDWIATVPPTVKLTGMTFGKEKAGMIFGWVVVAHQLGASTAAYGAGVMRDWLGSYSQMFVTAGFICFIAALMAIRIGANMAKNAKASLQA</sequence>
<feature type="transmembrane region" description="Helical" evidence="6">
    <location>
        <begin position="51"/>
        <end position="76"/>
    </location>
</feature>
<name>A0A398CMH5_9BACL</name>
<dbReference type="AlphaFoldDB" id="A0A398CMH5"/>
<dbReference type="GO" id="GO:0005886">
    <property type="term" value="C:plasma membrane"/>
    <property type="evidence" value="ECO:0007669"/>
    <property type="project" value="UniProtKB-SubCell"/>
</dbReference>
<keyword evidence="2" id="KW-0813">Transport</keyword>
<comment type="caution">
    <text evidence="8">The sequence shown here is derived from an EMBL/GenBank/DDBJ whole genome shotgun (WGS) entry which is preliminary data.</text>
</comment>
<feature type="transmembrane region" description="Helical" evidence="6">
    <location>
        <begin position="272"/>
        <end position="294"/>
    </location>
</feature>
<feature type="transmembrane region" description="Helical" evidence="6">
    <location>
        <begin position="394"/>
        <end position="414"/>
    </location>
</feature>
<dbReference type="InterPro" id="IPR036259">
    <property type="entry name" value="MFS_trans_sf"/>
</dbReference>
<dbReference type="SUPFAM" id="SSF103473">
    <property type="entry name" value="MFS general substrate transporter"/>
    <property type="match status" value="1"/>
</dbReference>
<dbReference type="EMBL" id="QXJM01000037">
    <property type="protein sequence ID" value="RIE03482.1"/>
    <property type="molecule type" value="Genomic_DNA"/>
</dbReference>
<dbReference type="CDD" id="cd17355">
    <property type="entry name" value="MFS_YcxA_like"/>
    <property type="match status" value="1"/>
</dbReference>
<evidence type="ECO:0000256" key="4">
    <source>
        <dbReference type="ARBA" id="ARBA00022989"/>
    </source>
</evidence>
<keyword evidence="4 6" id="KW-1133">Transmembrane helix</keyword>
<feature type="transmembrane region" description="Helical" evidence="6">
    <location>
        <begin position="140"/>
        <end position="160"/>
    </location>
</feature>
<evidence type="ECO:0000256" key="5">
    <source>
        <dbReference type="ARBA" id="ARBA00023136"/>
    </source>
</evidence>
<dbReference type="OrthoDB" id="182417at2"/>
<comment type="subcellular location">
    <subcellularLocation>
        <location evidence="1">Cell membrane</location>
        <topology evidence="1">Multi-pass membrane protein</topology>
    </subcellularLocation>
</comment>
<evidence type="ECO:0000256" key="3">
    <source>
        <dbReference type="ARBA" id="ARBA00022692"/>
    </source>
</evidence>
<feature type="transmembrane region" description="Helical" evidence="6">
    <location>
        <begin position="109"/>
        <end position="128"/>
    </location>
</feature>
<dbReference type="InterPro" id="IPR050327">
    <property type="entry name" value="Proton-linked_MCT"/>
</dbReference>
<evidence type="ECO:0000256" key="1">
    <source>
        <dbReference type="ARBA" id="ARBA00004651"/>
    </source>
</evidence>
<evidence type="ECO:0000256" key="6">
    <source>
        <dbReference type="SAM" id="Phobius"/>
    </source>
</evidence>
<evidence type="ECO:0000256" key="2">
    <source>
        <dbReference type="ARBA" id="ARBA00022448"/>
    </source>
</evidence>
<feature type="transmembrane region" description="Helical" evidence="6">
    <location>
        <begin position="359"/>
        <end position="382"/>
    </location>
</feature>
<feature type="domain" description="Major facilitator superfamily (MFS) profile" evidence="7">
    <location>
        <begin position="16"/>
        <end position="417"/>
    </location>
</feature>
<dbReference type="PROSITE" id="PS50850">
    <property type="entry name" value="MFS"/>
    <property type="match status" value="1"/>
</dbReference>
<gene>
    <name evidence="8" type="ORF">D3H35_12600</name>
</gene>
<dbReference type="PANTHER" id="PTHR11360:SF290">
    <property type="entry name" value="MONOCARBOXYLATE MFS PERMEASE"/>
    <property type="match status" value="1"/>
</dbReference>
<dbReference type="GO" id="GO:0022857">
    <property type="term" value="F:transmembrane transporter activity"/>
    <property type="evidence" value="ECO:0007669"/>
    <property type="project" value="InterPro"/>
</dbReference>
<feature type="transmembrane region" description="Helical" evidence="6">
    <location>
        <begin position="172"/>
        <end position="192"/>
    </location>
</feature>
<feature type="transmembrane region" description="Helical" evidence="6">
    <location>
        <begin position="12"/>
        <end position="31"/>
    </location>
</feature>
<proteinExistence type="predicted"/>
<dbReference type="Proteomes" id="UP000266340">
    <property type="component" value="Unassembled WGS sequence"/>
</dbReference>
<dbReference type="PANTHER" id="PTHR11360">
    <property type="entry name" value="MONOCARBOXYLATE TRANSPORTER"/>
    <property type="match status" value="1"/>
</dbReference>
<dbReference type="RefSeq" id="WP_119149692.1">
    <property type="nucleotide sequence ID" value="NZ_JBHSOV010000005.1"/>
</dbReference>
<dbReference type="Pfam" id="PF07690">
    <property type="entry name" value="MFS_1"/>
    <property type="match status" value="1"/>
</dbReference>
<feature type="transmembrane region" description="Helical" evidence="6">
    <location>
        <begin position="236"/>
        <end position="260"/>
    </location>
</feature>